<evidence type="ECO:0000256" key="2">
    <source>
        <dbReference type="SAM" id="SignalP"/>
    </source>
</evidence>
<dbReference type="EC" id="4.2.2.-" evidence="4"/>
<evidence type="ECO:0000313" key="4">
    <source>
        <dbReference type="EMBL" id="CAD5110611.1"/>
    </source>
</evidence>
<proteinExistence type="inferred from homology"/>
<evidence type="ECO:0000259" key="3">
    <source>
        <dbReference type="Pfam" id="PF01464"/>
    </source>
</evidence>
<dbReference type="InterPro" id="IPR000189">
    <property type="entry name" value="Transglyc_AS"/>
</dbReference>
<feature type="signal peptide" evidence="2">
    <location>
        <begin position="1"/>
        <end position="20"/>
    </location>
</feature>
<evidence type="ECO:0000313" key="5">
    <source>
        <dbReference type="Proteomes" id="UP000583387"/>
    </source>
</evidence>
<evidence type="ECO:0000256" key="1">
    <source>
        <dbReference type="ARBA" id="ARBA00007734"/>
    </source>
</evidence>
<dbReference type="GO" id="GO:0016020">
    <property type="term" value="C:membrane"/>
    <property type="evidence" value="ECO:0007669"/>
    <property type="project" value="InterPro"/>
</dbReference>
<feature type="chain" id="PRO_5030986887" evidence="2">
    <location>
        <begin position="21"/>
        <end position="201"/>
    </location>
</feature>
<dbReference type="PANTHER" id="PTHR37423">
    <property type="entry name" value="SOLUBLE LYTIC MUREIN TRANSGLYCOSYLASE-RELATED"/>
    <property type="match status" value="1"/>
</dbReference>
<dbReference type="InterPro" id="IPR023346">
    <property type="entry name" value="Lysozyme-like_dom_sf"/>
</dbReference>
<feature type="domain" description="Transglycosylase SLT" evidence="3">
    <location>
        <begin position="78"/>
        <end position="171"/>
    </location>
</feature>
<dbReference type="GO" id="GO:0000270">
    <property type="term" value="P:peptidoglycan metabolic process"/>
    <property type="evidence" value="ECO:0007669"/>
    <property type="project" value="InterPro"/>
</dbReference>
<reference evidence="4 5" key="1">
    <citation type="submission" date="2020-08" db="EMBL/GenBank/DDBJ databases">
        <authorList>
            <person name="Criscuolo A."/>
        </authorList>
    </citation>
    <scope>NUCLEOTIDE SEQUENCE [LARGE SCALE GENOMIC DNA]</scope>
    <source>
        <strain evidence="4">CIP111764</strain>
    </source>
</reference>
<name>A0A7U7ET63_9GAMM</name>
<sequence length="201" mass="21621">MRKAAILLGSIALTAMQASADIYVSVAGDGTITLSNIPRAGRTYTQVFREPPMPRSPAESARQATLVAGAQPYAQEVAAAAAAHDLPEALLHAVIDTESRYDPNALSPKGAAGLMQLMPATAREMGVEDVWNPASNIRGGARYLKRLMRMFDDDLSLALAAYNAGPGTVRNLGRVIPPHPETQRYVPRVLERYQRLQGADL</sequence>
<keyword evidence="4" id="KW-0456">Lyase</keyword>
<comment type="caution">
    <text evidence="4">The sequence shown here is derived from an EMBL/GenBank/DDBJ whole genome shotgun (WGS) entry which is preliminary data.</text>
</comment>
<dbReference type="CDD" id="cd00254">
    <property type="entry name" value="LT-like"/>
    <property type="match status" value="1"/>
</dbReference>
<dbReference type="Pfam" id="PF01464">
    <property type="entry name" value="SLT"/>
    <property type="match status" value="1"/>
</dbReference>
<keyword evidence="2" id="KW-0732">Signal</keyword>
<dbReference type="AlphaFoldDB" id="A0A7U7ET63"/>
<gene>
    <name evidence="4" type="primary">mltF_5</name>
    <name evidence="4" type="ORF">PSEWESI4_04934</name>
</gene>
<accession>A0A7U7ET63</accession>
<dbReference type="Proteomes" id="UP000583387">
    <property type="component" value="Unassembled WGS sequence"/>
</dbReference>
<comment type="similarity">
    <text evidence="1">Belongs to the transglycosylase Slt family.</text>
</comment>
<dbReference type="SUPFAM" id="SSF53955">
    <property type="entry name" value="Lysozyme-like"/>
    <property type="match status" value="1"/>
</dbReference>
<dbReference type="InterPro" id="IPR008258">
    <property type="entry name" value="Transglycosylase_SLT_dom_1"/>
</dbReference>
<dbReference type="GO" id="GO:0008933">
    <property type="term" value="F:peptidoglycan lytic transglycosylase activity"/>
    <property type="evidence" value="ECO:0007669"/>
    <property type="project" value="InterPro"/>
</dbReference>
<dbReference type="EMBL" id="CAJFCI010000103">
    <property type="protein sequence ID" value="CAD5110611.1"/>
    <property type="molecule type" value="Genomic_DNA"/>
</dbReference>
<dbReference type="PROSITE" id="PS00922">
    <property type="entry name" value="TRANSGLYCOSYLASE"/>
    <property type="match status" value="1"/>
</dbReference>
<dbReference type="PANTHER" id="PTHR37423:SF2">
    <property type="entry name" value="MEMBRANE-BOUND LYTIC MUREIN TRANSGLYCOSYLASE C"/>
    <property type="match status" value="1"/>
</dbReference>
<dbReference type="Gene3D" id="1.10.530.10">
    <property type="match status" value="1"/>
</dbReference>
<keyword evidence="5" id="KW-1185">Reference proteome</keyword>
<dbReference type="RefSeq" id="WP_187673924.1">
    <property type="nucleotide sequence ID" value="NZ_CAJFCI010000103.1"/>
</dbReference>
<organism evidence="4 5">
    <name type="scientific">Zestomonas carbonaria</name>
    <dbReference type="NCBI Taxonomy" id="2762745"/>
    <lineage>
        <taxon>Bacteria</taxon>
        <taxon>Pseudomonadati</taxon>
        <taxon>Pseudomonadota</taxon>
        <taxon>Gammaproteobacteria</taxon>
        <taxon>Pseudomonadales</taxon>
        <taxon>Pseudomonadaceae</taxon>
        <taxon>Zestomonas</taxon>
    </lineage>
</organism>
<protein>
    <submittedName>
        <fullName evidence="4">Membrane-bound lytic murein transglycosylase F</fullName>
        <ecNumber evidence="4">4.2.2.-</ecNumber>
    </submittedName>
</protein>